<dbReference type="GO" id="GO:0006281">
    <property type="term" value="P:DNA repair"/>
    <property type="evidence" value="ECO:0007669"/>
    <property type="project" value="TreeGrafter"/>
</dbReference>
<comment type="similarity">
    <text evidence="11">Belongs to the class I-like SAM-binding methyltransferase superfamily. DOT1 family.</text>
</comment>
<evidence type="ECO:0000256" key="4">
    <source>
        <dbReference type="ARBA" id="ARBA00022603"/>
    </source>
</evidence>
<dbReference type="OrthoDB" id="443402at2759"/>
<comment type="miscellaneous">
    <text evidence="11">In contrast to other lysine histone methyltransferases, it does not contain a SET domain, suggesting the existence of another mechanism for methylation of lysine residues of histones.</text>
</comment>
<dbReference type="Pfam" id="PF08123">
    <property type="entry name" value="DOT1"/>
    <property type="match status" value="1"/>
</dbReference>
<evidence type="ECO:0000256" key="6">
    <source>
        <dbReference type="ARBA" id="ARBA00022691"/>
    </source>
</evidence>
<evidence type="ECO:0000256" key="7">
    <source>
        <dbReference type="ARBA" id="ARBA00022853"/>
    </source>
</evidence>
<evidence type="ECO:0000256" key="5">
    <source>
        <dbReference type="ARBA" id="ARBA00022679"/>
    </source>
</evidence>
<keyword evidence="6 11" id="KW-0949">S-adenosyl-L-methionine</keyword>
<evidence type="ECO:0000313" key="15">
    <source>
        <dbReference type="Proteomes" id="UP000094285"/>
    </source>
</evidence>
<comment type="activity regulation">
    <text evidence="11">Ubiquitination of histone H2B to form H2BK123ub1 is required for efficient DOT1 methyltransferase activity on histone H3.</text>
</comment>
<dbReference type="GeneID" id="30985823"/>
<dbReference type="PROSITE" id="PS51569">
    <property type="entry name" value="DOT1"/>
    <property type="match status" value="1"/>
</dbReference>
<proteinExistence type="inferred from homology"/>
<keyword evidence="8 11" id="KW-0539">Nucleus</keyword>
<dbReference type="GO" id="GO:0140956">
    <property type="term" value="F:histone H3K79 trimethyltransferase activity"/>
    <property type="evidence" value="ECO:0007669"/>
    <property type="project" value="UniProtKB-EC"/>
</dbReference>
<dbReference type="RefSeq" id="XP_020064422.1">
    <property type="nucleotide sequence ID" value="XM_020211687.1"/>
</dbReference>
<reference evidence="15" key="1">
    <citation type="submission" date="2016-05" db="EMBL/GenBank/DDBJ databases">
        <title>Comparative genomics of biotechnologically important yeasts.</title>
        <authorList>
            <consortium name="DOE Joint Genome Institute"/>
            <person name="Riley R."/>
            <person name="Haridas S."/>
            <person name="Wolfe K.H."/>
            <person name="Lopes M.R."/>
            <person name="Hittinger C.T."/>
            <person name="Goker M."/>
            <person name="Salamov A."/>
            <person name="Wisecaver J."/>
            <person name="Long T.M."/>
            <person name="Aerts A.L."/>
            <person name="Barry K."/>
            <person name="Choi C."/>
            <person name="Clum A."/>
            <person name="Coughlan A.Y."/>
            <person name="Deshpande S."/>
            <person name="Douglass A.P."/>
            <person name="Hanson S.J."/>
            <person name="Klenk H.-P."/>
            <person name="Labutti K."/>
            <person name="Lapidus A."/>
            <person name="Lindquist E."/>
            <person name="Lipzen A."/>
            <person name="Meier-Kolthoff J.P."/>
            <person name="Ohm R.A."/>
            <person name="Otillar R.P."/>
            <person name="Pangilinan J."/>
            <person name="Peng Y."/>
            <person name="Rokas A."/>
            <person name="Rosa C.A."/>
            <person name="Scheuner C."/>
            <person name="Sibirny A.A."/>
            <person name="Slot J.C."/>
            <person name="Stielow J.B."/>
            <person name="Sun H."/>
            <person name="Kurtzman C.P."/>
            <person name="Blackwell M."/>
            <person name="Grigoriev I.V."/>
            <person name="Jeffries T.W."/>
        </authorList>
    </citation>
    <scope>NUCLEOTIDE SEQUENCE [LARGE SCALE GENOMIC DNA]</scope>
    <source>
        <strain evidence="15">NRRL Y-17324</strain>
    </source>
</reference>
<keyword evidence="4 11" id="KW-0489">Methyltransferase</keyword>
<evidence type="ECO:0000256" key="10">
    <source>
        <dbReference type="ARBA" id="ARBA00047770"/>
    </source>
</evidence>
<dbReference type="Gene3D" id="1.10.260.170">
    <property type="match status" value="2"/>
</dbReference>
<evidence type="ECO:0000313" key="14">
    <source>
        <dbReference type="EMBL" id="ODV79300.1"/>
    </source>
</evidence>
<comment type="catalytic activity">
    <reaction evidence="10 11">
        <text>L-lysyl(79)-[histone H3] + 3 S-adenosyl-L-methionine = N(6),N(6),N(6)-trimethyl-L-lysyl(79)-[histone H3] + 3 S-adenosyl-L-homocysteine + 3 H(+)</text>
        <dbReference type="Rhea" id="RHEA:60328"/>
        <dbReference type="Rhea" id="RHEA-COMP:15549"/>
        <dbReference type="Rhea" id="RHEA-COMP:15552"/>
        <dbReference type="ChEBI" id="CHEBI:15378"/>
        <dbReference type="ChEBI" id="CHEBI:29969"/>
        <dbReference type="ChEBI" id="CHEBI:57856"/>
        <dbReference type="ChEBI" id="CHEBI:59789"/>
        <dbReference type="ChEBI" id="CHEBI:61961"/>
        <dbReference type="EC" id="2.1.1.360"/>
    </reaction>
</comment>
<feature type="region of interest" description="Disordered" evidence="12">
    <location>
        <begin position="1"/>
        <end position="46"/>
    </location>
</feature>
<dbReference type="GO" id="GO:0005634">
    <property type="term" value="C:nucleus"/>
    <property type="evidence" value="ECO:0007669"/>
    <property type="project" value="UniProtKB-SubCell"/>
</dbReference>
<dbReference type="STRING" id="984487.A0A1E4SII5"/>
<feature type="domain" description="DOT1" evidence="13">
    <location>
        <begin position="712"/>
        <end position="1030"/>
    </location>
</feature>
<gene>
    <name evidence="14" type="ORF">CANTADRAFT_90388</name>
</gene>
<organism evidence="14 15">
    <name type="scientific">Suhomyces tanzawaensis NRRL Y-17324</name>
    <dbReference type="NCBI Taxonomy" id="984487"/>
    <lineage>
        <taxon>Eukaryota</taxon>
        <taxon>Fungi</taxon>
        <taxon>Dikarya</taxon>
        <taxon>Ascomycota</taxon>
        <taxon>Saccharomycotina</taxon>
        <taxon>Pichiomycetes</taxon>
        <taxon>Debaryomycetaceae</taxon>
        <taxon>Suhomyces</taxon>
    </lineage>
</organism>
<dbReference type="GO" id="GO:0000077">
    <property type="term" value="P:DNA damage checkpoint signaling"/>
    <property type="evidence" value="ECO:0007669"/>
    <property type="project" value="TreeGrafter"/>
</dbReference>
<dbReference type="GO" id="GO:0032259">
    <property type="term" value="P:methylation"/>
    <property type="evidence" value="ECO:0007669"/>
    <property type="project" value="UniProtKB-KW"/>
</dbReference>
<comment type="subcellular location">
    <subcellularLocation>
        <location evidence="1 11">Nucleus</location>
    </subcellularLocation>
</comment>
<evidence type="ECO:0000256" key="11">
    <source>
        <dbReference type="RuleBase" id="RU271113"/>
    </source>
</evidence>
<evidence type="ECO:0000256" key="2">
    <source>
        <dbReference type="ARBA" id="ARBA00012190"/>
    </source>
</evidence>
<keyword evidence="7 11" id="KW-0156">Chromatin regulator</keyword>
<evidence type="ECO:0000259" key="13">
    <source>
        <dbReference type="PROSITE" id="PS51569"/>
    </source>
</evidence>
<dbReference type="Proteomes" id="UP000094285">
    <property type="component" value="Unassembled WGS sequence"/>
</dbReference>
<dbReference type="PANTHER" id="PTHR21451">
    <property type="entry name" value="HISTONE H3 METHYLTRANSFERASE"/>
    <property type="match status" value="1"/>
</dbReference>
<evidence type="ECO:0000256" key="8">
    <source>
        <dbReference type="ARBA" id="ARBA00023242"/>
    </source>
</evidence>
<dbReference type="InterPro" id="IPR029063">
    <property type="entry name" value="SAM-dependent_MTases_sf"/>
</dbReference>
<dbReference type="InterPro" id="IPR025789">
    <property type="entry name" value="DOT1_dom"/>
</dbReference>
<feature type="region of interest" description="Disordered" evidence="12">
    <location>
        <begin position="465"/>
        <end position="509"/>
    </location>
</feature>
<keyword evidence="5 11" id="KW-0808">Transferase</keyword>
<dbReference type="InterPro" id="IPR030445">
    <property type="entry name" value="H3-K79_meTrfase"/>
</dbReference>
<evidence type="ECO:0000256" key="1">
    <source>
        <dbReference type="ARBA" id="ARBA00004123"/>
    </source>
</evidence>
<sequence length="1050" mass="119835">MNSKGFVGENEPLFSPLDQPEQTPDTSDHSTDEHTDNADSIGPAGFSQHDKSMVTKLLSGPSTVSEVSQLYHLTPNLAQDDWSKLEIEKLFSIVLHDLTSKGIGSLASKTTEQVLEAAGKFPIIPWTSGEISLIKLANQEDTKALNLLFYLPYRLQESIERARAAFLSAPSSEDYYNINSEFNKKLIVQCMESDLSLDALVSTFQNIPFDQIVEKIRLLGDLDCGELTVGEKHTLKNCISNGQSIGHIYLSLPCRSRSYVGSKYKEMEYVSSRKTKFKSHEERLIYEAKWVMFTSGESSTRRARKRHSDQDIEQLEQDLIQNKSKPKEKVELTPEQIAERELRKEKRKQMLLEKQEQKRIQRKVLRELLEQRRLQGLTRPRRDVQNSSLKSLLAGSQHFQSVIGDKKVVEQGQKRKRIQADHYRPEIEIKKTLLKTRPRQAHKIAIKKALKLTHGESTKKLVKKLEKPKKPKLMKGEQIDNFSSSETPIKTEDEEDDQEDYVSPFDPTDINSDTLVPLNGRELFESGFYSSQTITNINYVNGDGTGESSHLIMTSLDDSILAEDDLAVHIVQNHSKNYRSLPISFPPMECSESSEEFAESFNRLRNIVRVRFLVHPQHSELFLLAAPKSNELDPIYEIIKLFMIHYTLYFSHSPVLKKIITEDYCETLERSVEENDFGMFMSVIDKWNLLMLELSPNSEELVQILTDKDLNPEVREFLGKEEVKRPTLHELKLAVFFEEITKEYPSPLFQIVRGGSNSHTNEEMTRDGVHIPVSVTREETPIKPKEYNAAFFSRLLEMTSISRFTMQQILLRVYSRIVSTDSKKLRSYKAFTAEVYGELLPSFTSEVLEKVLLTPNQNFYDLGSGVGNTTFQAALEFGARISGGCELMDHASKLTKLQEGLIQKHLKVLGLKQLELDFALLQSFVANENVRQSVLNSDVLIINNYLFDVNLNTDVGRLLHGLKAGTKIISLRNFIRPRYKATGDTIFDRLTVEEHEMSDFLSVSWTANKVPYFISTVQENIVPEYLGRDDSPENCGSVKVEYNELAQLAN</sequence>
<dbReference type="EMBL" id="KV453912">
    <property type="protein sequence ID" value="ODV79300.1"/>
    <property type="molecule type" value="Genomic_DNA"/>
</dbReference>
<name>A0A1E4SII5_9ASCO</name>
<evidence type="ECO:0000256" key="9">
    <source>
        <dbReference type="ARBA" id="ARBA00029821"/>
    </source>
</evidence>
<dbReference type="EC" id="2.1.1.360" evidence="2 11"/>
<comment type="function">
    <text evidence="11">Histone methyltransferase that specifically trimethylates histone H3 to form H3K79me3. This methylation is required for telomere silencing and for the pachytene checkpoint during the meiotic cell cycle by allowing the recruitment of RAD9 to double strand breaks. Nucleosomes are preferred as substrate compared to free histone.</text>
</comment>
<evidence type="ECO:0000256" key="12">
    <source>
        <dbReference type="SAM" id="MobiDB-lite"/>
    </source>
</evidence>
<dbReference type="PANTHER" id="PTHR21451:SF0">
    <property type="entry name" value="HISTONE-LYSINE N-METHYLTRANSFERASE, H3 LYSINE-79 SPECIFIC"/>
    <property type="match status" value="1"/>
</dbReference>
<accession>A0A1E4SII5</accession>
<protein>
    <recommendedName>
        <fullName evidence="3 11">Histone-lysine N-methyltransferase, H3 lysine-79 specific</fullName>
        <ecNumber evidence="2 11">2.1.1.360</ecNumber>
    </recommendedName>
    <alternativeName>
        <fullName evidence="9 11">Histone H3-K79 methyltransferase</fullName>
    </alternativeName>
</protein>
<feature type="compositionally biased region" description="Basic and acidic residues" evidence="12">
    <location>
        <begin position="26"/>
        <end position="37"/>
    </location>
</feature>
<keyword evidence="15" id="KW-1185">Reference proteome</keyword>
<dbReference type="SUPFAM" id="SSF53335">
    <property type="entry name" value="S-adenosyl-L-methionine-dependent methyltransferases"/>
    <property type="match status" value="1"/>
</dbReference>
<dbReference type="AlphaFoldDB" id="A0A1E4SII5"/>
<dbReference type="Gene3D" id="3.40.50.150">
    <property type="entry name" value="Vaccinia Virus protein VP39"/>
    <property type="match status" value="1"/>
</dbReference>
<evidence type="ECO:0000256" key="3">
    <source>
        <dbReference type="ARBA" id="ARBA00020987"/>
    </source>
</evidence>